<organism evidence="6 7">
    <name type="scientific">Tolumonas osonensis</name>
    <dbReference type="NCBI Taxonomy" id="675874"/>
    <lineage>
        <taxon>Bacteria</taxon>
        <taxon>Pseudomonadati</taxon>
        <taxon>Pseudomonadota</taxon>
        <taxon>Gammaproteobacteria</taxon>
        <taxon>Aeromonadales</taxon>
        <taxon>Aeromonadaceae</taxon>
        <taxon>Tolumonas</taxon>
    </lineage>
</organism>
<evidence type="ECO:0000313" key="7">
    <source>
        <dbReference type="Proteomes" id="UP000585721"/>
    </source>
</evidence>
<protein>
    <recommendedName>
        <fullName evidence="4">Cys-tRNA(Pro)/Cys-tRNA(Cys) deacylase</fullName>
        <ecNumber evidence="4">4.2.-.-</ecNumber>
    </recommendedName>
</protein>
<dbReference type="GO" id="GO:0016829">
    <property type="term" value="F:lyase activity"/>
    <property type="evidence" value="ECO:0007669"/>
    <property type="project" value="UniProtKB-KW"/>
</dbReference>
<keyword evidence="6" id="KW-0378">Hydrolase</keyword>
<evidence type="ECO:0000259" key="5">
    <source>
        <dbReference type="Pfam" id="PF04073"/>
    </source>
</evidence>
<keyword evidence="2 4" id="KW-0648">Protein biosynthesis</keyword>
<evidence type="ECO:0000256" key="2">
    <source>
        <dbReference type="ARBA" id="ARBA00022917"/>
    </source>
</evidence>
<dbReference type="PANTHER" id="PTHR30411:SF0">
    <property type="entry name" value="CYS-TRNA(PRO)_CYS-TRNA(CYS) DEACYLASE YBAK"/>
    <property type="match status" value="1"/>
</dbReference>
<feature type="domain" description="YbaK/aminoacyl-tRNA synthetase-associated" evidence="5">
    <location>
        <begin position="32"/>
        <end position="143"/>
    </location>
</feature>
<dbReference type="AlphaFoldDB" id="A0A841GSK6"/>
<dbReference type="InterPro" id="IPR007214">
    <property type="entry name" value="YbaK/aa-tRNA-synth-assoc-dom"/>
</dbReference>
<evidence type="ECO:0000256" key="4">
    <source>
        <dbReference type="PIRNR" id="PIRNR006181"/>
    </source>
</evidence>
<gene>
    <name evidence="6" type="ORF">HNR75_002740</name>
</gene>
<dbReference type="GO" id="GO:0006412">
    <property type="term" value="P:translation"/>
    <property type="evidence" value="ECO:0007669"/>
    <property type="project" value="UniProtKB-KW"/>
</dbReference>
<comment type="caution">
    <text evidence="6">The sequence shown here is derived from an EMBL/GenBank/DDBJ whole genome shotgun (WGS) entry which is preliminary data.</text>
</comment>
<evidence type="ECO:0000256" key="3">
    <source>
        <dbReference type="ARBA" id="ARBA00023239"/>
    </source>
</evidence>
<dbReference type="NCBIfam" id="TIGR00011">
    <property type="entry name" value="YbaK_EbsC"/>
    <property type="match status" value="1"/>
</dbReference>
<dbReference type="Gene3D" id="3.90.960.10">
    <property type="entry name" value="YbaK/aminoacyl-tRNA synthetase-associated domain"/>
    <property type="match status" value="1"/>
</dbReference>
<dbReference type="CDD" id="cd00002">
    <property type="entry name" value="YbaK_deacylase"/>
    <property type="match status" value="1"/>
</dbReference>
<evidence type="ECO:0000313" key="6">
    <source>
        <dbReference type="EMBL" id="MBB6056793.1"/>
    </source>
</evidence>
<sequence length="156" mass="17364">MTPAIRYLKHIGSEFKVHTYECNVNDDFGKHCAQQLGMDEEKVFKTLLLQHEKHAITAIIPVNMRLSLKASARAAHLKQLAMMLPTEAERVTGYKVGGISPFAQKRILPTLLDESALYLDSILVSGGKRGISIEIKPLELVRLLNATVSDIGEKRL</sequence>
<dbReference type="SUPFAM" id="SSF55826">
    <property type="entry name" value="YbaK/ProRS associated domain"/>
    <property type="match status" value="1"/>
</dbReference>
<dbReference type="GO" id="GO:0002161">
    <property type="term" value="F:aminoacyl-tRNA deacylase activity"/>
    <property type="evidence" value="ECO:0007669"/>
    <property type="project" value="InterPro"/>
</dbReference>
<keyword evidence="7" id="KW-1185">Reference proteome</keyword>
<accession>A0A841GSK6</accession>
<dbReference type="PANTHER" id="PTHR30411">
    <property type="entry name" value="CYTOPLASMIC PROTEIN"/>
    <property type="match status" value="1"/>
</dbReference>
<dbReference type="Pfam" id="PF04073">
    <property type="entry name" value="tRNA_edit"/>
    <property type="match status" value="1"/>
</dbReference>
<name>A0A841GSK6_9GAMM</name>
<dbReference type="EC" id="4.2.-.-" evidence="4"/>
<dbReference type="RefSeq" id="WP_188027514.1">
    <property type="nucleotide sequence ID" value="NZ_JACHGR010000010.1"/>
</dbReference>
<dbReference type="Proteomes" id="UP000585721">
    <property type="component" value="Unassembled WGS sequence"/>
</dbReference>
<dbReference type="EMBL" id="JACHGR010000010">
    <property type="protein sequence ID" value="MBB6056793.1"/>
    <property type="molecule type" value="Genomic_DNA"/>
</dbReference>
<evidence type="ECO:0000256" key="1">
    <source>
        <dbReference type="ARBA" id="ARBA00009798"/>
    </source>
</evidence>
<dbReference type="InterPro" id="IPR004369">
    <property type="entry name" value="Prolyl-tRNA_editing_YbaK/EbsC"/>
</dbReference>
<reference evidence="6 7" key="1">
    <citation type="submission" date="2020-08" db="EMBL/GenBank/DDBJ databases">
        <title>Genomic Encyclopedia of Type Strains, Phase IV (KMG-IV): sequencing the most valuable type-strain genomes for metagenomic binning, comparative biology and taxonomic classification.</title>
        <authorList>
            <person name="Goeker M."/>
        </authorList>
    </citation>
    <scope>NUCLEOTIDE SEQUENCE [LARGE SCALE GENOMIC DNA]</scope>
    <source>
        <strain evidence="6 7">DSM 22975</strain>
    </source>
</reference>
<comment type="similarity">
    <text evidence="1 4">Belongs to the prolyl-tRNA editing family. YbaK/EbsC subfamily.</text>
</comment>
<proteinExistence type="inferred from homology"/>
<dbReference type="InterPro" id="IPR036754">
    <property type="entry name" value="YbaK/aa-tRNA-synt-asso_dom_sf"/>
</dbReference>
<dbReference type="PIRSF" id="PIRSF006181">
    <property type="entry name" value="EbsC_YbaK"/>
    <property type="match status" value="1"/>
</dbReference>
<keyword evidence="3 4" id="KW-0456">Lyase</keyword>